<sequence>MRFWATPEEAHIIRSKSRELGYTEVADFIRTQALTKKSRNMSPIIKDACCSLSKLADRLIFEARRGDHLDMVIMEIRTFQDGLVKK</sequence>
<name>A0A6J5R5J0_9CAUD</name>
<gene>
    <name evidence="1" type="ORF">UFOVP1244_9</name>
</gene>
<proteinExistence type="predicted"/>
<reference evidence="1" key="1">
    <citation type="submission" date="2020-05" db="EMBL/GenBank/DDBJ databases">
        <authorList>
            <person name="Chiriac C."/>
            <person name="Salcher M."/>
            <person name="Ghai R."/>
            <person name="Kavagutti S V."/>
        </authorList>
    </citation>
    <scope>NUCLEOTIDE SEQUENCE</scope>
</reference>
<accession>A0A6J5R5J0</accession>
<dbReference type="EMBL" id="LR797181">
    <property type="protein sequence ID" value="CAB4192219.1"/>
    <property type="molecule type" value="Genomic_DNA"/>
</dbReference>
<protein>
    <submittedName>
        <fullName evidence="1">Uncharacterized protein</fullName>
    </submittedName>
</protein>
<organism evidence="1">
    <name type="scientific">uncultured Caudovirales phage</name>
    <dbReference type="NCBI Taxonomy" id="2100421"/>
    <lineage>
        <taxon>Viruses</taxon>
        <taxon>Duplodnaviria</taxon>
        <taxon>Heunggongvirae</taxon>
        <taxon>Uroviricota</taxon>
        <taxon>Caudoviricetes</taxon>
        <taxon>Peduoviridae</taxon>
        <taxon>Maltschvirus</taxon>
        <taxon>Maltschvirus maltsch</taxon>
    </lineage>
</organism>
<evidence type="ECO:0000313" key="1">
    <source>
        <dbReference type="EMBL" id="CAB4192219.1"/>
    </source>
</evidence>